<organism evidence="5 6">
    <name type="scientific">Streptomyces aidingensis</name>
    <dbReference type="NCBI Taxonomy" id="910347"/>
    <lineage>
        <taxon>Bacteria</taxon>
        <taxon>Bacillati</taxon>
        <taxon>Actinomycetota</taxon>
        <taxon>Actinomycetes</taxon>
        <taxon>Kitasatosporales</taxon>
        <taxon>Streptomycetaceae</taxon>
        <taxon>Streptomyces</taxon>
    </lineage>
</organism>
<dbReference type="GO" id="GO:0004806">
    <property type="term" value="F:triacylglycerol lipase activity"/>
    <property type="evidence" value="ECO:0007669"/>
    <property type="project" value="TreeGrafter"/>
</dbReference>
<dbReference type="EMBL" id="FOLM01000003">
    <property type="protein sequence ID" value="SFC43942.1"/>
    <property type="molecule type" value="Genomic_DNA"/>
</dbReference>
<feature type="chain" id="PRO_5039559401" evidence="3">
    <location>
        <begin position="26"/>
        <end position="274"/>
    </location>
</feature>
<evidence type="ECO:0000256" key="1">
    <source>
        <dbReference type="PIRSR" id="PIRSR637460-1"/>
    </source>
</evidence>
<name>A0A1I1J7I2_9ACTN</name>
<keyword evidence="6" id="KW-1185">Reference proteome</keyword>
<dbReference type="Proteomes" id="UP000199207">
    <property type="component" value="Unassembled WGS sequence"/>
</dbReference>
<dbReference type="RefSeq" id="WP_093838116.1">
    <property type="nucleotide sequence ID" value="NZ_FOLM01000003.1"/>
</dbReference>
<gene>
    <name evidence="5" type="ORF">SAMN05421773_103300</name>
</gene>
<dbReference type="InterPro" id="IPR036514">
    <property type="entry name" value="SGNH_hydro_sf"/>
</dbReference>
<dbReference type="InterPro" id="IPR037460">
    <property type="entry name" value="SEST-like"/>
</dbReference>
<dbReference type="SUPFAM" id="SSF52266">
    <property type="entry name" value="SGNH hydrolase"/>
    <property type="match status" value="1"/>
</dbReference>
<sequence length="274" mass="28538">MRTSRALLTAVLTAGLLALPTRTTAASADAVTAEAAETAVTAETAENYVALGDSYASGSGAGDYSDLACTRSENAYPAQWARVNAPASFTFAACGGAVIPDVREDQLSALGESTTLVSISIGGNDSGFASTMISCRLFTTTSCRRALDEAADFVRNELPARLDALYAEIRAAAPHAQVVVMGYPYLYKEGGWCWGGLSATKRSLLNDGSDLLNDTIADRALAAGFTFADGRTAFAGHEICTADPWISDSDIHPTAEGHTYGYLPAFTAAAGQVH</sequence>
<feature type="disulfide bond" evidence="2">
    <location>
        <begin position="135"/>
        <end position="143"/>
    </location>
</feature>
<feature type="active site" evidence="1">
    <location>
        <position position="252"/>
    </location>
</feature>
<dbReference type="AlphaFoldDB" id="A0A1I1J7I2"/>
<keyword evidence="5" id="KW-0378">Hydrolase</keyword>
<feature type="disulfide bond" evidence="2">
    <location>
        <begin position="69"/>
        <end position="94"/>
    </location>
</feature>
<dbReference type="PANTHER" id="PTHR37981:SF1">
    <property type="entry name" value="SGNH HYDROLASE-TYPE ESTERASE DOMAIN-CONTAINING PROTEIN"/>
    <property type="match status" value="1"/>
</dbReference>
<keyword evidence="2" id="KW-1015">Disulfide bond</keyword>
<dbReference type="Gene3D" id="3.40.50.1110">
    <property type="entry name" value="SGNH hydrolase"/>
    <property type="match status" value="1"/>
</dbReference>
<reference evidence="5 6" key="1">
    <citation type="submission" date="2016-10" db="EMBL/GenBank/DDBJ databases">
        <authorList>
            <person name="de Groot N.N."/>
        </authorList>
    </citation>
    <scope>NUCLEOTIDE SEQUENCE [LARGE SCALE GENOMIC DNA]</scope>
    <source>
        <strain evidence="5 6">CGMCC 4.5739</strain>
    </source>
</reference>
<evidence type="ECO:0000256" key="2">
    <source>
        <dbReference type="PIRSR" id="PIRSR637460-2"/>
    </source>
</evidence>
<evidence type="ECO:0000313" key="5">
    <source>
        <dbReference type="EMBL" id="SFC43942.1"/>
    </source>
</evidence>
<feature type="active site" description="Nucleophile" evidence="1">
    <location>
        <position position="54"/>
    </location>
</feature>
<protein>
    <submittedName>
        <fullName evidence="5">GDSL-like Lipase/Acylhydrolase family protein</fullName>
    </submittedName>
</protein>
<dbReference type="STRING" id="910347.SAMN05421773_103300"/>
<keyword evidence="3" id="KW-0732">Signal</keyword>
<dbReference type="InterPro" id="IPR013830">
    <property type="entry name" value="SGNH_hydro"/>
</dbReference>
<dbReference type="PANTHER" id="PTHR37981">
    <property type="entry name" value="LIPASE 2"/>
    <property type="match status" value="1"/>
</dbReference>
<dbReference type="GO" id="GO:0019433">
    <property type="term" value="P:triglyceride catabolic process"/>
    <property type="evidence" value="ECO:0007669"/>
    <property type="project" value="TreeGrafter"/>
</dbReference>
<feature type="signal peptide" evidence="3">
    <location>
        <begin position="1"/>
        <end position="25"/>
    </location>
</feature>
<dbReference type="Pfam" id="PF13472">
    <property type="entry name" value="Lipase_GDSL_2"/>
    <property type="match status" value="1"/>
</dbReference>
<accession>A0A1I1J7I2</accession>
<dbReference type="CDD" id="cd01823">
    <property type="entry name" value="SEST_like"/>
    <property type="match status" value="1"/>
</dbReference>
<feature type="domain" description="SGNH hydrolase-type esterase" evidence="4">
    <location>
        <begin position="50"/>
        <end position="258"/>
    </location>
</feature>
<dbReference type="OrthoDB" id="5503950at2"/>
<evidence type="ECO:0000259" key="4">
    <source>
        <dbReference type="Pfam" id="PF13472"/>
    </source>
</evidence>
<evidence type="ECO:0000313" key="6">
    <source>
        <dbReference type="Proteomes" id="UP000199207"/>
    </source>
</evidence>
<evidence type="ECO:0000256" key="3">
    <source>
        <dbReference type="SAM" id="SignalP"/>
    </source>
</evidence>
<feature type="disulfide bond" evidence="2">
    <location>
        <begin position="193"/>
        <end position="240"/>
    </location>
</feature>
<proteinExistence type="predicted"/>